<evidence type="ECO:0000259" key="5">
    <source>
        <dbReference type="Pfam" id="PF13360"/>
    </source>
</evidence>
<evidence type="ECO:0000256" key="1">
    <source>
        <dbReference type="ARBA" id="ARBA00022729"/>
    </source>
</evidence>
<feature type="domain" description="Pyrrolo-quinoline quinone repeat" evidence="5">
    <location>
        <begin position="97"/>
        <end position="324"/>
    </location>
</feature>
<dbReference type="InterPro" id="IPR002372">
    <property type="entry name" value="PQQ_rpt_dom"/>
</dbReference>
<protein>
    <recommendedName>
        <fullName evidence="4">Outer membrane protein assembly factor BamB</fullName>
    </recommendedName>
</protein>
<evidence type="ECO:0000313" key="6">
    <source>
        <dbReference type="EMBL" id="UXH77063.1"/>
    </source>
</evidence>
<dbReference type="InterPro" id="IPR011047">
    <property type="entry name" value="Quinoprotein_ADH-like_sf"/>
</dbReference>
<dbReference type="InterPro" id="IPR017687">
    <property type="entry name" value="BamB"/>
</dbReference>
<accession>A0ABY6AVU3</accession>
<evidence type="ECO:0000256" key="4">
    <source>
        <dbReference type="HAMAP-Rule" id="MF_00923"/>
    </source>
</evidence>
<dbReference type="EMBL" id="CP104562">
    <property type="protein sequence ID" value="UXH77063.1"/>
    <property type="molecule type" value="Genomic_DNA"/>
</dbReference>
<organism evidence="6 7">
    <name type="scientific">Roseateles amylovorans</name>
    <dbReference type="NCBI Taxonomy" id="2978473"/>
    <lineage>
        <taxon>Bacteria</taxon>
        <taxon>Pseudomonadati</taxon>
        <taxon>Pseudomonadota</taxon>
        <taxon>Betaproteobacteria</taxon>
        <taxon>Burkholderiales</taxon>
        <taxon>Sphaerotilaceae</taxon>
        <taxon>Roseateles</taxon>
    </lineage>
</organism>
<dbReference type="Pfam" id="PF13360">
    <property type="entry name" value="PQQ_2"/>
    <property type="match status" value="1"/>
</dbReference>
<name>A0ABY6AVU3_9BURK</name>
<evidence type="ECO:0000256" key="2">
    <source>
        <dbReference type="ARBA" id="ARBA00023136"/>
    </source>
</evidence>
<dbReference type="InterPro" id="IPR018391">
    <property type="entry name" value="PQQ_b-propeller_rpt"/>
</dbReference>
<comment type="subcellular location">
    <subcellularLocation>
        <location evidence="4">Cell outer membrane</location>
    </subcellularLocation>
</comment>
<proteinExistence type="inferred from homology"/>
<evidence type="ECO:0000256" key="3">
    <source>
        <dbReference type="ARBA" id="ARBA00023237"/>
    </source>
</evidence>
<dbReference type="Gene3D" id="2.130.10.10">
    <property type="entry name" value="YVTN repeat-like/Quinoprotein amine dehydrogenase"/>
    <property type="match status" value="1"/>
</dbReference>
<dbReference type="SMART" id="SM00564">
    <property type="entry name" value="PQQ"/>
    <property type="match status" value="5"/>
</dbReference>
<comment type="similarity">
    <text evidence="4">Belongs to the BamB family.</text>
</comment>
<dbReference type="PANTHER" id="PTHR34512">
    <property type="entry name" value="CELL SURFACE PROTEIN"/>
    <property type="match status" value="1"/>
</dbReference>
<gene>
    <name evidence="4 6" type="primary">bamB</name>
    <name evidence="6" type="ORF">N4261_18855</name>
</gene>
<sequence>MSGALMQTHGRFERQVVSRPRSRALDTLWRATLLGGVAVSLSACSLFGSSKEAKPAPLETFTPALNASVQWEARIDSVKFPLAISAQDKQFVVGDSDGQLTALAADTGTPNWRVNVGKGLSAGVGSDGRFAAAVTRDNELVVTEGDKILWRKTLTTPVITSPFVAGERVFVLTLDRVVLAYDAQDGRKLWELRRPGEPLTLKQSGVIGAYQNTLVVGQGSRLAGVDPNRGLLLWEATVANPRGTNEVERLADLVGPMGRDKEVFCARAFQSAVGCVNADRGSAIWTRNFAGTQGVSVDATLVVAADGSDRITAWGTRSGDVLWTSDQLQNRKLSTPLVTAKAVIFGDSEGYVHFLSRDKGQTIQRVPTDSSGVVTAPVLLGNTVLVATRNGRLYALRQD</sequence>
<dbReference type="Proteomes" id="UP001064933">
    <property type="component" value="Chromosome"/>
</dbReference>
<reference evidence="6" key="1">
    <citation type="submission" date="2022-10" db="EMBL/GenBank/DDBJ databases">
        <title>Characterization and whole genome sequencing of a new Roseateles species, isolated from fresh water.</title>
        <authorList>
            <person name="Guliayeva D.Y."/>
            <person name="Akhremchuk A.E."/>
            <person name="Sikolenko M.A."/>
            <person name="Valentovich L.N."/>
            <person name="Sidarenka A.V."/>
        </authorList>
    </citation>
    <scope>NUCLEOTIDE SEQUENCE</scope>
    <source>
        <strain evidence="6">BIM B-1768</strain>
    </source>
</reference>
<dbReference type="NCBIfam" id="TIGR03300">
    <property type="entry name" value="assembly_YfgL"/>
    <property type="match status" value="1"/>
</dbReference>
<evidence type="ECO:0000313" key="7">
    <source>
        <dbReference type="Proteomes" id="UP001064933"/>
    </source>
</evidence>
<keyword evidence="7" id="KW-1185">Reference proteome</keyword>
<comment type="subunit">
    <text evidence="4">Part of the Bam complex.</text>
</comment>
<comment type="function">
    <text evidence="4">Part of the outer membrane protein assembly complex, which is involved in assembly and insertion of beta-barrel proteins into the outer membrane.</text>
</comment>
<keyword evidence="2 4" id="KW-0472">Membrane</keyword>
<dbReference type="HAMAP" id="MF_00923">
    <property type="entry name" value="OM_assembly_BamB"/>
    <property type="match status" value="1"/>
</dbReference>
<dbReference type="RefSeq" id="WP_261756805.1">
    <property type="nucleotide sequence ID" value="NZ_CP104562.2"/>
</dbReference>
<dbReference type="SUPFAM" id="SSF50998">
    <property type="entry name" value="Quinoprotein alcohol dehydrogenase-like"/>
    <property type="match status" value="1"/>
</dbReference>
<dbReference type="InterPro" id="IPR015943">
    <property type="entry name" value="WD40/YVTN_repeat-like_dom_sf"/>
</dbReference>
<keyword evidence="3 4" id="KW-0998">Cell outer membrane</keyword>
<dbReference type="PANTHER" id="PTHR34512:SF30">
    <property type="entry name" value="OUTER MEMBRANE PROTEIN ASSEMBLY FACTOR BAMB"/>
    <property type="match status" value="1"/>
</dbReference>
<keyword evidence="1 4" id="KW-0732">Signal</keyword>